<protein>
    <submittedName>
        <fullName evidence="5">PucR family transcriptional regulator</fullName>
    </submittedName>
</protein>
<evidence type="ECO:0000259" key="4">
    <source>
        <dbReference type="Pfam" id="PF17853"/>
    </source>
</evidence>
<dbReference type="InterPro" id="IPR025751">
    <property type="entry name" value="RsbRD_N_dom"/>
</dbReference>
<feature type="domain" description="PucR C-terminal helix-turn-helix" evidence="2">
    <location>
        <begin position="331"/>
        <end position="389"/>
    </location>
</feature>
<dbReference type="RefSeq" id="WP_109198391.1">
    <property type="nucleotide sequence ID" value="NZ_VSZQ01000320.1"/>
</dbReference>
<dbReference type="Gene3D" id="1.10.10.2840">
    <property type="entry name" value="PucR C-terminal helix-turn-helix domain"/>
    <property type="match status" value="1"/>
</dbReference>
<feature type="domain" description="CdaR GGDEF-like" evidence="4">
    <location>
        <begin position="175"/>
        <end position="282"/>
    </location>
</feature>
<dbReference type="AlphaFoldDB" id="A0A5D4I6V0"/>
<evidence type="ECO:0000313" key="6">
    <source>
        <dbReference type="Proteomes" id="UP000323242"/>
    </source>
</evidence>
<dbReference type="Pfam" id="PF17853">
    <property type="entry name" value="GGDEF_2"/>
    <property type="match status" value="1"/>
</dbReference>
<dbReference type="EMBL" id="VSZQ01000320">
    <property type="protein sequence ID" value="TYR47835.1"/>
    <property type="molecule type" value="Genomic_DNA"/>
</dbReference>
<dbReference type="InterPro" id="IPR042070">
    <property type="entry name" value="PucR_C-HTH_sf"/>
</dbReference>
<evidence type="ECO:0000259" key="3">
    <source>
        <dbReference type="Pfam" id="PF14361"/>
    </source>
</evidence>
<accession>A0A5D4I6V0</accession>
<comment type="similarity">
    <text evidence="1">Belongs to the CdaR family.</text>
</comment>
<dbReference type="Proteomes" id="UP000323242">
    <property type="component" value="Unassembled WGS sequence"/>
</dbReference>
<dbReference type="InterPro" id="IPR051448">
    <property type="entry name" value="CdaR-like_regulators"/>
</dbReference>
<dbReference type="Pfam" id="PF13556">
    <property type="entry name" value="HTH_30"/>
    <property type="match status" value="1"/>
</dbReference>
<proteinExistence type="inferred from homology"/>
<dbReference type="PANTHER" id="PTHR33744:SF1">
    <property type="entry name" value="DNA-BINDING TRANSCRIPTIONAL ACTIVATOR ADER"/>
    <property type="match status" value="1"/>
</dbReference>
<dbReference type="InterPro" id="IPR025736">
    <property type="entry name" value="PucR_C-HTH_dom"/>
</dbReference>
<evidence type="ECO:0000313" key="5">
    <source>
        <dbReference type="EMBL" id="TYR47835.1"/>
    </source>
</evidence>
<name>A0A5D4I6V0_9ACTN</name>
<keyword evidence="6" id="KW-1185">Reference proteome</keyword>
<dbReference type="InterPro" id="IPR041522">
    <property type="entry name" value="CdaR_GGDEF"/>
</dbReference>
<organism evidence="5 6">
    <name type="scientific">Streptomyces parvus</name>
    <dbReference type="NCBI Taxonomy" id="66428"/>
    <lineage>
        <taxon>Bacteria</taxon>
        <taxon>Bacillati</taxon>
        <taxon>Actinomycetota</taxon>
        <taxon>Actinomycetes</taxon>
        <taxon>Kitasatosporales</taxon>
        <taxon>Streptomycetaceae</taxon>
        <taxon>Streptomyces</taxon>
    </lineage>
</organism>
<evidence type="ECO:0000256" key="1">
    <source>
        <dbReference type="ARBA" id="ARBA00006754"/>
    </source>
</evidence>
<dbReference type="Pfam" id="PF14361">
    <property type="entry name" value="RsbRD_N"/>
    <property type="match status" value="1"/>
</dbReference>
<sequence>MNDEPALRRELALTLLGDLDNLIERLADDICAHSSRYASGTPVTHEDLHRTLRGNMEIALREFGRIPDGERLFEAVAAENGRLRAEQDMPLATVLQAYRRGGRVLWQAMADWMRDRSPDQQHMVGDMAGAVWETIDRFSSAMADAYRLRMLELQHREASRRGALFEALLDGRAGDPAVAGAAATALGVPRQDRYAVVVIAQDAHDAVSPPDPAPALEGWGLWSFWRPRADTVAGLVRLRAADPAELAEALRGQRVGRAGISPPFGELAAAAQGLRLAQRALDTLPPRSGEVASLDDRLVHAALGAEPEIAERLTVRYLDGVLDSGAERDVLLGTLRTWLDSGCSASGTAARMFCHRNTILNRIGRVAELTGWPADSGEARLGWALALRALELDH</sequence>
<comment type="caution">
    <text evidence="5">The sequence shown here is derived from an EMBL/GenBank/DDBJ whole genome shotgun (WGS) entry which is preliminary data.</text>
</comment>
<evidence type="ECO:0000259" key="2">
    <source>
        <dbReference type="Pfam" id="PF13556"/>
    </source>
</evidence>
<gene>
    <name evidence="5" type="ORF">FY004_35030</name>
</gene>
<feature type="domain" description="RsbT co-antagonist protein RsbRD N-terminal" evidence="3">
    <location>
        <begin position="21"/>
        <end position="161"/>
    </location>
</feature>
<dbReference type="PANTHER" id="PTHR33744">
    <property type="entry name" value="CARBOHYDRATE DIACID REGULATOR"/>
    <property type="match status" value="1"/>
</dbReference>
<reference evidence="5 6" key="1">
    <citation type="submission" date="2019-08" db="EMBL/GenBank/DDBJ databases">
        <title>Draft genome for granaticin producer strain Streptomyces parvus C05.</title>
        <authorList>
            <person name="Gonzalez-Pimentel J.L."/>
        </authorList>
    </citation>
    <scope>NUCLEOTIDE SEQUENCE [LARGE SCALE GENOMIC DNA]</scope>
    <source>
        <strain evidence="5 6">C05</strain>
    </source>
</reference>